<comment type="similarity">
    <text evidence="1">Belongs to the short-chain dehydrogenases/reductases (SDR) family.</text>
</comment>
<keyword evidence="4" id="KW-1185">Reference proteome</keyword>
<proteinExistence type="inferred from homology"/>
<dbReference type="Proteomes" id="UP000034076">
    <property type="component" value="Unassembled WGS sequence"/>
</dbReference>
<dbReference type="InterPro" id="IPR036291">
    <property type="entry name" value="NAD(P)-bd_dom_sf"/>
</dbReference>
<dbReference type="EC" id="1.1.1.100" evidence="3"/>
<comment type="caution">
    <text evidence="3">The sequence shown here is derived from an EMBL/GenBank/DDBJ whole genome shotgun (WGS) entry which is preliminary data.</text>
</comment>
<name>A0A0M2NI12_9FIRM</name>
<dbReference type="PRINTS" id="PR00081">
    <property type="entry name" value="GDHRDH"/>
</dbReference>
<sequence length="257" mass="27697">MLNFFDLTGEVAFVTGASKGLGKMFANTLAAAGAKVCLLSFEKEDLIQTEKEMTQAGYDVMSYFADITNEQEVEKAVDACVEKYGTIDILVNNAGIGRLNKAPQDTSLKEWEKVIDINVNGSFICAKAVGKVMLKNRKGKIINMSSISGKVINKGVHGGSYDVSKQAIDGLTRALAAEWAQYNINVNAIAPGYFMTDPNKEFFAADPDFYDVALGMIPAGKMANPEDLAGTLIYLASGASNYVHGTIIQVDGGYMVW</sequence>
<dbReference type="GO" id="GO:0008206">
    <property type="term" value="P:bile acid metabolic process"/>
    <property type="evidence" value="ECO:0007669"/>
    <property type="project" value="UniProtKB-ARBA"/>
</dbReference>
<dbReference type="STRING" id="270498.CHK_2531"/>
<dbReference type="EMBL" id="LAYJ01000115">
    <property type="protein sequence ID" value="KKI49915.1"/>
    <property type="molecule type" value="Genomic_DNA"/>
</dbReference>
<dbReference type="RefSeq" id="WP_046444350.1">
    <property type="nucleotide sequence ID" value="NZ_CAUERS010000180.1"/>
</dbReference>
<dbReference type="AlphaFoldDB" id="A0A0M2NI12"/>
<evidence type="ECO:0000256" key="1">
    <source>
        <dbReference type="ARBA" id="ARBA00006484"/>
    </source>
</evidence>
<dbReference type="Gene3D" id="3.40.50.720">
    <property type="entry name" value="NAD(P)-binding Rossmann-like Domain"/>
    <property type="match status" value="1"/>
</dbReference>
<dbReference type="FunFam" id="3.40.50.720:FF:000084">
    <property type="entry name" value="Short-chain dehydrogenase reductase"/>
    <property type="match status" value="1"/>
</dbReference>
<dbReference type="PANTHER" id="PTHR42760">
    <property type="entry name" value="SHORT-CHAIN DEHYDROGENASES/REDUCTASES FAMILY MEMBER"/>
    <property type="match status" value="1"/>
</dbReference>
<dbReference type="PRINTS" id="PR00080">
    <property type="entry name" value="SDRFAMILY"/>
</dbReference>
<reference evidence="3 4" key="1">
    <citation type="submission" date="2015-04" db="EMBL/GenBank/DDBJ databases">
        <title>Draft genome sequence of bacteremic isolate Catabacter hongkongensis type strain HKU16T.</title>
        <authorList>
            <person name="Lau S.K."/>
            <person name="Teng J.L."/>
            <person name="Huang Y."/>
            <person name="Curreem S.O."/>
            <person name="Tsui S.K."/>
            <person name="Woo P.C."/>
        </authorList>
    </citation>
    <scope>NUCLEOTIDE SEQUENCE [LARGE SCALE GENOMIC DNA]</scope>
    <source>
        <strain evidence="3 4">HKU16</strain>
    </source>
</reference>
<evidence type="ECO:0000313" key="3">
    <source>
        <dbReference type="EMBL" id="KKI49915.1"/>
    </source>
</evidence>
<dbReference type="OrthoDB" id="9803333at2"/>
<dbReference type="SUPFAM" id="SSF51735">
    <property type="entry name" value="NAD(P)-binding Rossmann-fold domains"/>
    <property type="match status" value="1"/>
</dbReference>
<dbReference type="InterPro" id="IPR002347">
    <property type="entry name" value="SDR_fam"/>
</dbReference>
<gene>
    <name evidence="3" type="ORF">CHK_2531</name>
</gene>
<protein>
    <submittedName>
        <fullName evidence="3">3-oxoacyl-[acyl-carrier protein] reductase</fullName>
        <ecNumber evidence="3">1.1.1.100</ecNumber>
    </submittedName>
</protein>
<organism evidence="3 4">
    <name type="scientific">Christensenella hongkongensis</name>
    <dbReference type="NCBI Taxonomy" id="270498"/>
    <lineage>
        <taxon>Bacteria</taxon>
        <taxon>Bacillati</taxon>
        <taxon>Bacillota</taxon>
        <taxon>Clostridia</taxon>
        <taxon>Christensenellales</taxon>
        <taxon>Christensenellaceae</taxon>
        <taxon>Christensenella</taxon>
    </lineage>
</organism>
<accession>A0A0M2NI12</accession>
<evidence type="ECO:0000256" key="2">
    <source>
        <dbReference type="ARBA" id="ARBA00023002"/>
    </source>
</evidence>
<evidence type="ECO:0000313" key="4">
    <source>
        <dbReference type="Proteomes" id="UP000034076"/>
    </source>
</evidence>
<keyword evidence="2 3" id="KW-0560">Oxidoreductase</keyword>
<dbReference type="Pfam" id="PF13561">
    <property type="entry name" value="adh_short_C2"/>
    <property type="match status" value="1"/>
</dbReference>
<dbReference type="GO" id="GO:0004316">
    <property type="term" value="F:3-oxoacyl-[acyl-carrier-protein] reductase (NADPH) activity"/>
    <property type="evidence" value="ECO:0007669"/>
    <property type="project" value="UniProtKB-EC"/>
</dbReference>